<dbReference type="InterPro" id="IPR013763">
    <property type="entry name" value="Cyclin-like_dom"/>
</dbReference>
<proteinExistence type="inferred from homology"/>
<dbReference type="Gene3D" id="1.10.472.10">
    <property type="entry name" value="Cyclin-like"/>
    <property type="match status" value="2"/>
</dbReference>
<dbReference type="EMBL" id="CAICTM010000298">
    <property type="protein sequence ID" value="CAB9507274.1"/>
    <property type="molecule type" value="Genomic_DNA"/>
</dbReference>
<comment type="caution">
    <text evidence="5">The sequence shown here is derived from an EMBL/GenBank/DDBJ whole genome shotgun (WGS) entry which is preliminary data.</text>
</comment>
<evidence type="ECO:0000256" key="1">
    <source>
        <dbReference type="ARBA" id="ARBA00023127"/>
    </source>
</evidence>
<organism evidence="5 6">
    <name type="scientific">Seminavis robusta</name>
    <dbReference type="NCBI Taxonomy" id="568900"/>
    <lineage>
        <taxon>Eukaryota</taxon>
        <taxon>Sar</taxon>
        <taxon>Stramenopiles</taxon>
        <taxon>Ochrophyta</taxon>
        <taxon>Bacillariophyta</taxon>
        <taxon>Bacillariophyceae</taxon>
        <taxon>Bacillariophycidae</taxon>
        <taxon>Naviculales</taxon>
        <taxon>Naviculaceae</taxon>
        <taxon>Seminavis</taxon>
    </lineage>
</organism>
<dbReference type="PANTHER" id="PTHR10177">
    <property type="entry name" value="CYCLINS"/>
    <property type="match status" value="1"/>
</dbReference>
<comment type="similarity">
    <text evidence="2">Belongs to the cyclin family.</text>
</comment>
<reference evidence="5" key="1">
    <citation type="submission" date="2020-06" db="EMBL/GenBank/DDBJ databases">
        <authorList>
            <consortium name="Plant Systems Biology data submission"/>
        </authorList>
    </citation>
    <scope>NUCLEOTIDE SEQUENCE</scope>
    <source>
        <strain evidence="5">D6</strain>
    </source>
</reference>
<dbReference type="InterPro" id="IPR039361">
    <property type="entry name" value="Cyclin"/>
</dbReference>
<evidence type="ECO:0000256" key="2">
    <source>
        <dbReference type="RuleBase" id="RU000383"/>
    </source>
</evidence>
<evidence type="ECO:0000313" key="5">
    <source>
        <dbReference type="EMBL" id="CAB9507274.1"/>
    </source>
</evidence>
<protein>
    <submittedName>
        <fullName evidence="5">Diatom-specific cyclin</fullName>
    </submittedName>
</protein>
<dbReference type="InterPro" id="IPR036915">
    <property type="entry name" value="Cyclin-like_sf"/>
</dbReference>
<dbReference type="AlphaFoldDB" id="A0A9N8DWH5"/>
<dbReference type="SMART" id="SM01332">
    <property type="entry name" value="Cyclin_C"/>
    <property type="match status" value="1"/>
</dbReference>
<keyword evidence="6" id="KW-1185">Reference proteome</keyword>
<dbReference type="SMART" id="SM00385">
    <property type="entry name" value="CYCLIN"/>
    <property type="match status" value="1"/>
</dbReference>
<gene>
    <name evidence="5" type="ORF">SEMRO_299_G111510.1</name>
</gene>
<dbReference type="InterPro" id="IPR006671">
    <property type="entry name" value="Cyclin_N"/>
</dbReference>
<keyword evidence="1 2" id="KW-0195">Cyclin</keyword>
<dbReference type="Proteomes" id="UP001153069">
    <property type="component" value="Unassembled WGS sequence"/>
</dbReference>
<sequence>MDHEETLMIISAMRRQEETEYFCRDYLNMVEDPADDDTDEIRSDANGNSSAPCDATCRQIMFYWMVRVVDFFPSMTRETVAYAMSYLDRFLQSKAGADARRKRSVFQLAAISCLYMAVKIHESSAVSPQFLEKLSQAEYTVKDVEGMELTILAALGWRMSTPTALAFLRQFMAIIPKVFLNGDLREEVFQIAKYQTEVALSDYKYVTVNGSTVAYCALLNALDMFQIDSIQIGWFVSEAAQIVRDSIYTIHIQQSLARDHVNHATLKGSPVSAGYEHAIRSSMKVRAPSGHNSSPRTVCNTA</sequence>
<dbReference type="OrthoDB" id="64224at2759"/>
<feature type="domain" description="Cyclin-like" evidence="3">
    <location>
        <begin position="63"/>
        <end position="153"/>
    </location>
</feature>
<feature type="domain" description="Cyclin C-terminal" evidence="4">
    <location>
        <begin position="162"/>
        <end position="299"/>
    </location>
</feature>
<evidence type="ECO:0000259" key="4">
    <source>
        <dbReference type="SMART" id="SM01332"/>
    </source>
</evidence>
<dbReference type="FunFam" id="1.10.472.10:FF:000093">
    <property type="entry name" value="Predicted protein"/>
    <property type="match status" value="1"/>
</dbReference>
<accession>A0A9N8DWH5</accession>
<name>A0A9N8DWH5_9STRA</name>
<dbReference type="Pfam" id="PF00134">
    <property type="entry name" value="Cyclin_N"/>
    <property type="match status" value="1"/>
</dbReference>
<dbReference type="SUPFAM" id="SSF47954">
    <property type="entry name" value="Cyclin-like"/>
    <property type="match status" value="2"/>
</dbReference>
<evidence type="ECO:0000313" key="6">
    <source>
        <dbReference type="Proteomes" id="UP001153069"/>
    </source>
</evidence>
<evidence type="ECO:0000259" key="3">
    <source>
        <dbReference type="SMART" id="SM00385"/>
    </source>
</evidence>
<dbReference type="Pfam" id="PF02984">
    <property type="entry name" value="Cyclin_C"/>
    <property type="match status" value="1"/>
</dbReference>
<dbReference type="InterPro" id="IPR004367">
    <property type="entry name" value="Cyclin_C-dom"/>
</dbReference>